<feature type="compositionally biased region" description="Polar residues" evidence="2">
    <location>
        <begin position="30"/>
        <end position="44"/>
    </location>
</feature>
<dbReference type="PANTHER" id="PTHR10039">
    <property type="entry name" value="AMELOGENIN"/>
    <property type="match status" value="1"/>
</dbReference>
<evidence type="ECO:0000313" key="4">
    <source>
        <dbReference type="EMBL" id="KAF5378993.1"/>
    </source>
</evidence>
<proteinExistence type="predicted"/>
<dbReference type="EMBL" id="JAACJN010000072">
    <property type="protein sequence ID" value="KAF5378993.1"/>
    <property type="molecule type" value="Genomic_DNA"/>
</dbReference>
<sequence length="485" mass="54124">MGPRPLSAPPSFPGQEHSSQGLETSRLPKKSSNFRAMGQGNASQKHQKAENQEVASQESNTVSAPVARTEYYLDVAQVDSEHAPSPSMPTGLGIFGSASTVNIDGTPSFNVVGRDFYNIINHNYDQVQENLKILKKKLNPIINPVKKQIYCAEGTRVQLLNDVCEWVLKPNSYIAWIHGLAGSGKSAVAVSLAEKLRTMDSQVTLALTFHCVKGQETSNTLQLVPTICYHLAQCYPQFAKALIDVFEKDASLFAESIPIREQLSHFMQPLYGMHQTQYAIIVIDGLDEWGKPEDQHILLVNLAHHLQKIGWIHIILTSRPEGNIVRAVNLNSSTAQSFSLTDDYPAEKDIARFFRMYFSKRIPQETFEHWVDALTEKAGNLFIWATTAVKYLDLQYNMIAGINTLLNPKSKANTGDPYVKLYNLYATVLHNHPRIDSELGIQLFQLVIGAITSAYEPLTVKTLAKMLEQQSQVTIDYSMIDSINS</sequence>
<dbReference type="InterPro" id="IPR027417">
    <property type="entry name" value="P-loop_NTPase"/>
</dbReference>
<dbReference type="Pfam" id="PF24883">
    <property type="entry name" value="NPHP3_N"/>
    <property type="match status" value="1"/>
</dbReference>
<dbReference type="Proteomes" id="UP000518752">
    <property type="component" value="Unassembled WGS sequence"/>
</dbReference>
<evidence type="ECO:0000313" key="5">
    <source>
        <dbReference type="Proteomes" id="UP000518752"/>
    </source>
</evidence>
<feature type="domain" description="Nephrocystin 3-like N-terminal" evidence="3">
    <location>
        <begin position="163"/>
        <end position="319"/>
    </location>
</feature>
<evidence type="ECO:0000256" key="2">
    <source>
        <dbReference type="SAM" id="MobiDB-lite"/>
    </source>
</evidence>
<organism evidence="4 5">
    <name type="scientific">Collybiopsis confluens</name>
    <dbReference type="NCBI Taxonomy" id="2823264"/>
    <lineage>
        <taxon>Eukaryota</taxon>
        <taxon>Fungi</taxon>
        <taxon>Dikarya</taxon>
        <taxon>Basidiomycota</taxon>
        <taxon>Agaricomycotina</taxon>
        <taxon>Agaricomycetes</taxon>
        <taxon>Agaricomycetidae</taxon>
        <taxon>Agaricales</taxon>
        <taxon>Marasmiineae</taxon>
        <taxon>Omphalotaceae</taxon>
        <taxon>Collybiopsis</taxon>
    </lineage>
</organism>
<feature type="compositionally biased region" description="Pro residues" evidence="2">
    <location>
        <begin position="1"/>
        <end position="12"/>
    </location>
</feature>
<feature type="compositionally biased region" description="Polar residues" evidence="2">
    <location>
        <begin position="53"/>
        <end position="62"/>
    </location>
</feature>
<reference evidence="4 5" key="1">
    <citation type="journal article" date="2020" name="ISME J.">
        <title>Uncovering the hidden diversity of litter-decomposition mechanisms in mushroom-forming fungi.</title>
        <authorList>
            <person name="Floudas D."/>
            <person name="Bentzer J."/>
            <person name="Ahren D."/>
            <person name="Johansson T."/>
            <person name="Persson P."/>
            <person name="Tunlid A."/>
        </authorList>
    </citation>
    <scope>NUCLEOTIDE SEQUENCE [LARGE SCALE GENOMIC DNA]</scope>
    <source>
        <strain evidence="4 5">CBS 406.79</strain>
    </source>
</reference>
<dbReference type="OrthoDB" id="5967843at2759"/>
<dbReference type="AlphaFoldDB" id="A0A8H5H925"/>
<dbReference type="PANTHER" id="PTHR10039:SF14">
    <property type="entry name" value="NACHT DOMAIN-CONTAINING PROTEIN"/>
    <property type="match status" value="1"/>
</dbReference>
<dbReference type="Gene3D" id="3.40.50.300">
    <property type="entry name" value="P-loop containing nucleotide triphosphate hydrolases"/>
    <property type="match status" value="1"/>
</dbReference>
<keyword evidence="5" id="KW-1185">Reference proteome</keyword>
<name>A0A8H5H925_9AGAR</name>
<comment type="caution">
    <text evidence="4">The sequence shown here is derived from an EMBL/GenBank/DDBJ whole genome shotgun (WGS) entry which is preliminary data.</text>
</comment>
<accession>A0A8H5H925</accession>
<dbReference type="SUPFAM" id="SSF52540">
    <property type="entry name" value="P-loop containing nucleoside triphosphate hydrolases"/>
    <property type="match status" value="1"/>
</dbReference>
<protein>
    <recommendedName>
        <fullName evidence="3">Nephrocystin 3-like N-terminal domain-containing protein</fullName>
    </recommendedName>
</protein>
<evidence type="ECO:0000259" key="3">
    <source>
        <dbReference type="Pfam" id="PF24883"/>
    </source>
</evidence>
<keyword evidence="1" id="KW-0677">Repeat</keyword>
<dbReference type="InterPro" id="IPR056884">
    <property type="entry name" value="NPHP3-like_N"/>
</dbReference>
<evidence type="ECO:0000256" key="1">
    <source>
        <dbReference type="ARBA" id="ARBA00022737"/>
    </source>
</evidence>
<feature type="region of interest" description="Disordered" evidence="2">
    <location>
        <begin position="1"/>
        <end position="62"/>
    </location>
</feature>
<gene>
    <name evidence="4" type="ORF">D9757_009090</name>
</gene>